<dbReference type="OrthoDB" id="413993at2759"/>
<dbReference type="Pfam" id="PF01026">
    <property type="entry name" value="TatD_DNase"/>
    <property type="match status" value="1"/>
</dbReference>
<dbReference type="GO" id="GO:0016788">
    <property type="term" value="F:hydrolase activity, acting on ester bonds"/>
    <property type="evidence" value="ECO:0007669"/>
    <property type="project" value="InterPro"/>
</dbReference>
<gene>
    <name evidence="1" type="ORF">K437DRAFT_71820</name>
</gene>
<dbReference type="SUPFAM" id="SSF51556">
    <property type="entry name" value="Metallo-dependent hydrolases"/>
    <property type="match status" value="1"/>
</dbReference>
<dbReference type="FunCoup" id="A0A066WR23">
    <property type="interactions" value="12"/>
</dbReference>
<evidence type="ECO:0000313" key="2">
    <source>
        <dbReference type="Proteomes" id="UP000027361"/>
    </source>
</evidence>
<sequence>MRQEGLWKELVDAHCHPTDDPLLRLEPQAHSAHDNAFDTSCGIDLDALAKRLLDAEIGMACIMSTSTADQELVAGLAARCGPARITPAFGHHPWFVHRITVQEDPMPSKVDHYKMLFPDPPCLDGDGENGISELDLIMPGLPDPLPLSQVLKDLRSNLERYPHAILGEVGIDKSFRLPFSPESLELLDGLEDGKRQKTHHEVSNHGLPKRRLSRLQTPLAHQMYVLKAQIDVAVSLRRPVSFHSVRAAGATIDLLRELCSDFPRGWNDTPGFQSANLALHSCTISAEGIRQIQQVHANVYVSFSTTINARQKGLGEQIEACDPDRLLSESDWHIAEGLADHVWGVVDMFCASERLERHLSLQDLSTGEKRSEVVAMLKRNWHRFLRGRIEELGDESWAI</sequence>
<dbReference type="InterPro" id="IPR032466">
    <property type="entry name" value="Metal_Hydrolase"/>
</dbReference>
<dbReference type="Proteomes" id="UP000027361">
    <property type="component" value="Unassembled WGS sequence"/>
</dbReference>
<keyword evidence="2" id="KW-1185">Reference proteome</keyword>
<dbReference type="PANTHER" id="PTHR47345:SF1">
    <property type="entry name" value="CUT9-INTERACTING PROTEIN SCN1"/>
    <property type="match status" value="1"/>
</dbReference>
<dbReference type="PANTHER" id="PTHR47345">
    <property type="entry name" value="CUT9-INTERACTING PROTEIN SCN1"/>
    <property type="match status" value="1"/>
</dbReference>
<dbReference type="HOGENOM" id="CLU_031506_3_0_1"/>
<dbReference type="InterPro" id="IPR001130">
    <property type="entry name" value="TatD-like"/>
</dbReference>
<evidence type="ECO:0000313" key="1">
    <source>
        <dbReference type="EMBL" id="KDN53444.1"/>
    </source>
</evidence>
<proteinExistence type="predicted"/>
<name>A0A066WR23_TILAU</name>
<dbReference type="GeneID" id="25267747"/>
<reference evidence="1 2" key="1">
    <citation type="submission" date="2014-05" db="EMBL/GenBank/DDBJ databases">
        <title>Draft genome sequence of a rare smut relative, Tilletiaria anomala UBC 951.</title>
        <authorList>
            <consortium name="DOE Joint Genome Institute"/>
            <person name="Toome M."/>
            <person name="Kuo A."/>
            <person name="Henrissat B."/>
            <person name="Lipzen A."/>
            <person name="Tritt A."/>
            <person name="Yoshinaga Y."/>
            <person name="Zane M."/>
            <person name="Barry K."/>
            <person name="Grigoriev I.V."/>
            <person name="Spatafora J.W."/>
            <person name="Aimea M.C."/>
        </authorList>
    </citation>
    <scope>NUCLEOTIDE SEQUENCE [LARGE SCALE GENOMIC DNA]</scope>
    <source>
        <strain evidence="1 2">UBC 951</strain>
    </source>
</reference>
<dbReference type="AlphaFoldDB" id="A0A066WR23"/>
<comment type="caution">
    <text evidence="1">The sequence shown here is derived from an EMBL/GenBank/DDBJ whole genome shotgun (WGS) entry which is preliminary data.</text>
</comment>
<dbReference type="Gene3D" id="3.20.20.140">
    <property type="entry name" value="Metal-dependent hydrolases"/>
    <property type="match status" value="1"/>
</dbReference>
<keyword evidence="1" id="KW-0378">Hydrolase</keyword>
<protein>
    <submittedName>
        <fullName evidence="1">Metallo-dependent hydrolase</fullName>
    </submittedName>
</protein>
<dbReference type="RefSeq" id="XP_013246283.1">
    <property type="nucleotide sequence ID" value="XM_013390829.1"/>
</dbReference>
<dbReference type="OMA" id="VPCFGWH"/>
<accession>A0A066WR23</accession>
<dbReference type="EMBL" id="JMSN01000002">
    <property type="protein sequence ID" value="KDN53444.1"/>
    <property type="molecule type" value="Genomic_DNA"/>
</dbReference>
<organism evidence="1 2">
    <name type="scientific">Tilletiaria anomala (strain ATCC 24038 / CBS 436.72 / UBC 951)</name>
    <dbReference type="NCBI Taxonomy" id="1037660"/>
    <lineage>
        <taxon>Eukaryota</taxon>
        <taxon>Fungi</taxon>
        <taxon>Dikarya</taxon>
        <taxon>Basidiomycota</taxon>
        <taxon>Ustilaginomycotina</taxon>
        <taxon>Exobasidiomycetes</taxon>
        <taxon>Georgefischeriales</taxon>
        <taxon>Tilletiariaceae</taxon>
        <taxon>Tilletiaria</taxon>
    </lineage>
</organism>
<dbReference type="InParanoid" id="A0A066WR23"/>
<dbReference type="InterPro" id="IPR053044">
    <property type="entry name" value="Metallo-hydrolase/TatD-type"/>
</dbReference>